<dbReference type="SMART" id="SM00220">
    <property type="entry name" value="S_TKc"/>
    <property type="match status" value="1"/>
</dbReference>
<evidence type="ECO:0000256" key="2">
    <source>
        <dbReference type="ARBA" id="ARBA00022741"/>
    </source>
</evidence>
<protein>
    <submittedName>
        <fullName evidence="6">Pkinase-domain-containing protein</fullName>
    </submittedName>
</protein>
<dbReference type="SUPFAM" id="SSF56112">
    <property type="entry name" value="Protein kinase-like (PK-like)"/>
    <property type="match status" value="1"/>
</dbReference>
<feature type="region of interest" description="Disordered" evidence="4">
    <location>
        <begin position="1022"/>
        <end position="1289"/>
    </location>
</feature>
<keyword evidence="6" id="KW-0808">Transferase</keyword>
<dbReference type="FunFam" id="1.10.510.10:FF:000314">
    <property type="entry name" value="Serine threonine-protein kinase mak"/>
    <property type="match status" value="1"/>
</dbReference>
<dbReference type="CDD" id="cd07830">
    <property type="entry name" value="STKc_MAK_like"/>
    <property type="match status" value="1"/>
</dbReference>
<feature type="region of interest" description="Disordered" evidence="4">
    <location>
        <begin position="142"/>
        <end position="288"/>
    </location>
</feature>
<feature type="region of interest" description="Disordered" evidence="4">
    <location>
        <begin position="759"/>
        <end position="804"/>
    </location>
</feature>
<dbReference type="PROSITE" id="PS00108">
    <property type="entry name" value="PROTEIN_KINASE_ST"/>
    <property type="match status" value="1"/>
</dbReference>
<dbReference type="GO" id="GO:0005524">
    <property type="term" value="F:ATP binding"/>
    <property type="evidence" value="ECO:0007669"/>
    <property type="project" value="UniProtKB-KW"/>
</dbReference>
<keyword evidence="2" id="KW-0547">Nucleotide-binding</keyword>
<dbReference type="InterPro" id="IPR008271">
    <property type="entry name" value="Ser/Thr_kinase_AS"/>
</dbReference>
<evidence type="ECO:0000256" key="1">
    <source>
        <dbReference type="ARBA" id="ARBA00022527"/>
    </source>
</evidence>
<dbReference type="GO" id="GO:0004674">
    <property type="term" value="F:protein serine/threonine kinase activity"/>
    <property type="evidence" value="ECO:0007669"/>
    <property type="project" value="UniProtKB-KW"/>
</dbReference>
<keyword evidence="3" id="KW-0067">ATP-binding</keyword>
<dbReference type="InterPro" id="IPR011009">
    <property type="entry name" value="Kinase-like_dom_sf"/>
</dbReference>
<feature type="compositionally biased region" description="Low complexity" evidence="4">
    <location>
        <begin position="1157"/>
        <end position="1169"/>
    </location>
</feature>
<feature type="compositionally biased region" description="Polar residues" evidence="4">
    <location>
        <begin position="142"/>
        <end position="151"/>
    </location>
</feature>
<feature type="compositionally biased region" description="Low complexity" evidence="4">
    <location>
        <begin position="765"/>
        <end position="775"/>
    </location>
</feature>
<dbReference type="PANTHER" id="PTHR24055">
    <property type="entry name" value="MITOGEN-ACTIVATED PROTEIN KINASE"/>
    <property type="match status" value="1"/>
</dbReference>
<dbReference type="PROSITE" id="PS50011">
    <property type="entry name" value="PROTEIN_KINASE_DOM"/>
    <property type="match status" value="1"/>
</dbReference>
<feature type="compositionally biased region" description="Low complexity" evidence="4">
    <location>
        <begin position="1179"/>
        <end position="1190"/>
    </location>
</feature>
<dbReference type="Gene3D" id="3.30.200.20">
    <property type="entry name" value="Phosphorylase Kinase, domain 1"/>
    <property type="match status" value="1"/>
</dbReference>
<name>A0A0F7SWE7_PHARH</name>
<accession>A0A0F7SWE7</accession>
<feature type="region of interest" description="Disordered" evidence="4">
    <location>
        <begin position="1"/>
        <end position="20"/>
    </location>
</feature>
<feature type="compositionally biased region" description="Polar residues" evidence="4">
    <location>
        <begin position="1060"/>
        <end position="1076"/>
    </location>
</feature>
<feature type="region of interest" description="Disordered" evidence="4">
    <location>
        <begin position="1370"/>
        <end position="1432"/>
    </location>
</feature>
<feature type="region of interest" description="Disordered" evidence="4">
    <location>
        <begin position="650"/>
        <end position="721"/>
    </location>
</feature>
<feature type="compositionally biased region" description="Low complexity" evidence="4">
    <location>
        <begin position="1274"/>
        <end position="1288"/>
    </location>
</feature>
<feature type="compositionally biased region" description="Polar residues" evidence="4">
    <location>
        <begin position="945"/>
        <end position="960"/>
    </location>
</feature>
<feature type="region of interest" description="Disordered" evidence="4">
    <location>
        <begin position="938"/>
        <end position="974"/>
    </location>
</feature>
<feature type="domain" description="Protein kinase" evidence="5">
    <location>
        <begin position="294"/>
        <end position="638"/>
    </location>
</feature>
<feature type="compositionally biased region" description="Basic and acidic residues" evidence="4">
    <location>
        <begin position="1136"/>
        <end position="1145"/>
    </location>
</feature>
<reference evidence="6" key="1">
    <citation type="submission" date="2014-08" db="EMBL/GenBank/DDBJ databases">
        <authorList>
            <person name="Sharma Rahul"/>
            <person name="Thines Marco"/>
        </authorList>
    </citation>
    <scope>NUCLEOTIDE SEQUENCE</scope>
</reference>
<sequence>MSQISRNRRGYYSSELKRRQPTQTREYCENVCVHTTPALTSGGLPLKNTEGLASSRVRLKPCEEAAEGKVDDTHRPQSLLELTRPDAENPGVNFETTNDQLLSGRLDSPPFLSGSVLAYLLLFRPQTDRPVEDMSLVEDNWTSSSRQTLHQNPHVHHTHARQPSNSSLLAPPVPEGRLAHQTHHHSSSSSSSSPSLVLSPQQSISHQPSPHQLPSHQPSAHQLPSSYQLPSFPHPPPSLPLSSLPDGHRSNPTVTVSGEENLSGRRHRESSSSRQTRRSTHSWGVLPPDAPRSYTPVKLVGDGSFGTVWLCDWHSPLPPGTTLSPMQCGAGARPEWVGKRLVAVKRMKRVWERGWEDAAKLKELESLRFIPPHPNVIPLYDAFLQPSKELYFVFECMEGNLYQLTKSRRGRPMAGGLIASIFHQVISGLNHIHSAGYFHRDMKPENLLVTTIGLQDYIPVRETPLPPGTRTETDVIVIVKLADFGLAREIDSKPPYTEYVSTRWYRAPEVLLRSREYGPPVDIWALGTILAEIVNLKPIFPGQSEVDQVYKICAILGDPSRKYGLDEQGKIRGGGPWDRGIKMAHAVGFGFPKMSPPLFSSFFDASTPSTLIDCIAECLRYNPRHRITARACLEHAYFRQTVPQIQATPFIPAMPDAPPSSSNPSNADHQPYLPSAASSTNVASTIVETGIPSHPSSRTTPHSDHSPGPSVGPTNLPLSLVDGASASRTLPAPQASTNSLSPIPSRALFFPQYRDPTSPVVLPPSSSSSSISHHSAGPRAPYDQSPSLDHRSLTSSSLANGRRTTGASALVDQLKKLDLPAADLSSYGKRLPAHGLNPAPSWSTTPQPASPADVPSNHHQQPHHSQSQQHRHTHSNSQSYGQPAGEPSNGGYCKSTSGDPQLYALSNGSTSTANSSFYASSANVDLLSNPATLATSSLSVSSSTRGQVHQSIPPIQTRSETVPLPSPQPPSMVQPLKAHAPVTATATKAAPSATMTTAATGLPTVPAPKKKKWGGLASVFGGNNDSKHEHGLSSVGEEPATGPGVGPSGFAPSPSVPLKRTQSISNVTDASISSGDITLDPKTAQKEAKRQAKQYELAKREAASAAARERARAVMQKRDRLVEQEVSHKHAVKAGVIEKGEKHSEGTGYGQSPSVYGAHPPAGPSAPAHLTHANSFPQSSSNHSRSLSHLQPGVSSKDLLSRHKSRRRDGDDDHSTSSLGLGKGPSSFQSPSVLTFQSIDSDPGPARPPREYPSSLASGYSNGYGHGYGTDAYSVSSQGSTSSPQLYSLPHMSDSVESELVKNFKHRNRLGYSSVQSLASSSSRGSFDPYGRYSGAGAGTGAIDALSGSSLQLPSISSSNLSEREYINPMFQVGGPTADPSHSHSHPHSPHSNSHSSGRQFNTTALPSFSHIASFADNHHHQGTPSPPPPSS</sequence>
<feature type="compositionally biased region" description="Low complexity" evidence="4">
    <location>
        <begin position="187"/>
        <end position="222"/>
    </location>
</feature>
<dbReference type="InterPro" id="IPR050117">
    <property type="entry name" value="MAPK"/>
</dbReference>
<dbReference type="InterPro" id="IPR000719">
    <property type="entry name" value="Prot_kinase_dom"/>
</dbReference>
<organism evidence="6">
    <name type="scientific">Phaffia rhodozyma</name>
    <name type="common">Yeast</name>
    <name type="synonym">Xanthophyllomyces dendrorhous</name>
    <dbReference type="NCBI Taxonomy" id="264483"/>
    <lineage>
        <taxon>Eukaryota</taxon>
        <taxon>Fungi</taxon>
        <taxon>Dikarya</taxon>
        <taxon>Basidiomycota</taxon>
        <taxon>Agaricomycotina</taxon>
        <taxon>Tremellomycetes</taxon>
        <taxon>Cystofilobasidiales</taxon>
        <taxon>Mrakiaceae</taxon>
        <taxon>Phaffia</taxon>
    </lineage>
</organism>
<evidence type="ECO:0000313" key="6">
    <source>
        <dbReference type="EMBL" id="CED84910.1"/>
    </source>
</evidence>
<feature type="compositionally biased region" description="Polar residues" evidence="4">
    <location>
        <begin position="676"/>
        <end position="687"/>
    </location>
</feature>
<dbReference type="Gene3D" id="1.10.510.10">
    <property type="entry name" value="Transferase(Phosphotransferase) domain 1"/>
    <property type="match status" value="1"/>
</dbReference>
<feature type="region of interest" description="Disordered" evidence="4">
    <location>
        <begin position="830"/>
        <end position="895"/>
    </location>
</feature>
<feature type="compositionally biased region" description="Low complexity" evidence="4">
    <location>
        <begin position="659"/>
        <end position="668"/>
    </location>
</feature>
<keyword evidence="1" id="KW-0723">Serine/threonine-protein kinase</keyword>
<feature type="compositionally biased region" description="Polar residues" evidence="4">
    <location>
        <begin position="250"/>
        <end position="260"/>
    </location>
</feature>
<feature type="compositionally biased region" description="Polar residues" evidence="4">
    <location>
        <begin position="793"/>
        <end position="804"/>
    </location>
</feature>
<evidence type="ECO:0000256" key="4">
    <source>
        <dbReference type="SAM" id="MobiDB-lite"/>
    </source>
</evidence>
<feature type="compositionally biased region" description="Basic and acidic residues" evidence="4">
    <location>
        <begin position="1096"/>
        <end position="1128"/>
    </location>
</feature>
<feature type="compositionally biased region" description="Polar residues" evidence="4">
    <location>
        <begin position="1226"/>
        <end position="1240"/>
    </location>
</feature>
<evidence type="ECO:0000256" key="3">
    <source>
        <dbReference type="ARBA" id="ARBA00022840"/>
    </source>
</evidence>
<keyword evidence="6" id="KW-0418">Kinase</keyword>
<feature type="compositionally biased region" description="Low complexity" evidence="4">
    <location>
        <begin position="855"/>
        <end position="868"/>
    </location>
</feature>
<dbReference type="Pfam" id="PF00069">
    <property type="entry name" value="Pkinase"/>
    <property type="match status" value="1"/>
</dbReference>
<proteinExistence type="predicted"/>
<evidence type="ECO:0000259" key="5">
    <source>
        <dbReference type="PROSITE" id="PS50011"/>
    </source>
</evidence>
<feature type="compositionally biased region" description="Polar residues" evidence="4">
    <location>
        <begin position="1398"/>
        <end position="1407"/>
    </location>
</feature>
<dbReference type="EMBL" id="LN483166">
    <property type="protein sequence ID" value="CED84910.1"/>
    <property type="molecule type" value="Genomic_DNA"/>
</dbReference>